<organism evidence="16 17">
    <name type="scientific">Asbolus verrucosus</name>
    <name type="common">Desert ironclad beetle</name>
    <dbReference type="NCBI Taxonomy" id="1661398"/>
    <lineage>
        <taxon>Eukaryota</taxon>
        <taxon>Metazoa</taxon>
        <taxon>Ecdysozoa</taxon>
        <taxon>Arthropoda</taxon>
        <taxon>Hexapoda</taxon>
        <taxon>Insecta</taxon>
        <taxon>Pterygota</taxon>
        <taxon>Neoptera</taxon>
        <taxon>Endopterygota</taxon>
        <taxon>Coleoptera</taxon>
        <taxon>Polyphaga</taxon>
        <taxon>Cucujiformia</taxon>
        <taxon>Tenebrionidae</taxon>
        <taxon>Pimeliinae</taxon>
        <taxon>Asbolus</taxon>
    </lineage>
</organism>
<dbReference type="GO" id="GO:0035312">
    <property type="term" value="F:5'-3' DNA exonuclease activity"/>
    <property type="evidence" value="ECO:0007669"/>
    <property type="project" value="UniProtKB-UniRule"/>
</dbReference>
<dbReference type="InterPro" id="IPR006085">
    <property type="entry name" value="XPG_DNA_repair_N"/>
</dbReference>
<dbReference type="GO" id="GO:0006298">
    <property type="term" value="P:mismatch repair"/>
    <property type="evidence" value="ECO:0007669"/>
    <property type="project" value="TreeGrafter"/>
</dbReference>
<proteinExistence type="inferred from homology"/>
<evidence type="ECO:0000256" key="7">
    <source>
        <dbReference type="ARBA" id="ARBA00022769"/>
    </source>
</evidence>
<keyword evidence="13" id="KW-0238">DNA-binding</keyword>
<keyword evidence="4 13" id="KW-0540">Nuclease</keyword>
<dbReference type="Gene3D" id="1.10.150.20">
    <property type="entry name" value="5' to 3' exonuclease, C-terminal subdomain"/>
    <property type="match status" value="1"/>
</dbReference>
<dbReference type="SUPFAM" id="SSF47807">
    <property type="entry name" value="5' to 3' exonuclease, C-terminal subdomain"/>
    <property type="match status" value="1"/>
</dbReference>
<evidence type="ECO:0000256" key="2">
    <source>
        <dbReference type="ARBA" id="ARBA00010563"/>
    </source>
</evidence>
<keyword evidence="17" id="KW-1185">Reference proteome</keyword>
<dbReference type="AlphaFoldDB" id="A0A482VJL8"/>
<evidence type="ECO:0000256" key="13">
    <source>
        <dbReference type="RuleBase" id="RU910737"/>
    </source>
</evidence>
<dbReference type="FunFam" id="3.40.50.1010:FF:000002">
    <property type="entry name" value="Exonuclease 1, putative"/>
    <property type="match status" value="1"/>
</dbReference>
<dbReference type="InterPro" id="IPR036279">
    <property type="entry name" value="5-3_exonuclease_C_sf"/>
</dbReference>
<keyword evidence="10 13" id="KW-0267">Excision nuclease</keyword>
<evidence type="ECO:0000256" key="6">
    <source>
        <dbReference type="ARBA" id="ARBA00022763"/>
    </source>
</evidence>
<dbReference type="CDD" id="cd09857">
    <property type="entry name" value="PIN_EXO1"/>
    <property type="match status" value="1"/>
</dbReference>
<keyword evidence="12 13" id="KW-0539">Nucleus</keyword>
<dbReference type="Proteomes" id="UP000292052">
    <property type="component" value="Unassembled WGS sequence"/>
</dbReference>
<dbReference type="InterPro" id="IPR006086">
    <property type="entry name" value="XPG-I_dom"/>
</dbReference>
<dbReference type="Gene3D" id="3.40.50.1010">
    <property type="entry name" value="5'-nuclease"/>
    <property type="match status" value="1"/>
</dbReference>
<evidence type="ECO:0000256" key="1">
    <source>
        <dbReference type="ARBA" id="ARBA00004123"/>
    </source>
</evidence>
<evidence type="ECO:0000256" key="8">
    <source>
        <dbReference type="ARBA" id="ARBA00022801"/>
    </source>
</evidence>
<dbReference type="Pfam" id="PF00752">
    <property type="entry name" value="XPG_N"/>
    <property type="match status" value="1"/>
</dbReference>
<accession>A0A482VJL8</accession>
<dbReference type="SMART" id="SM00485">
    <property type="entry name" value="XPGN"/>
    <property type="match status" value="1"/>
</dbReference>
<evidence type="ECO:0000256" key="4">
    <source>
        <dbReference type="ARBA" id="ARBA00022722"/>
    </source>
</evidence>
<dbReference type="FunFam" id="1.10.150.20:FF:000011">
    <property type="entry name" value="exonuclease 1"/>
    <property type="match status" value="1"/>
</dbReference>
<evidence type="ECO:0000256" key="9">
    <source>
        <dbReference type="ARBA" id="ARBA00022842"/>
    </source>
</evidence>
<feature type="domain" description="XPG-I" evidence="14">
    <location>
        <begin position="138"/>
        <end position="206"/>
    </location>
</feature>
<evidence type="ECO:0000313" key="16">
    <source>
        <dbReference type="EMBL" id="RZC32796.1"/>
    </source>
</evidence>
<keyword evidence="13 16" id="KW-0269">Exonuclease</keyword>
<keyword evidence="8 13" id="KW-0378">Hydrolase</keyword>
<dbReference type="OrthoDB" id="26491at2759"/>
<protein>
    <recommendedName>
        <fullName evidence="3 13">Exonuclease 1</fullName>
        <ecNumber evidence="13">3.1.-.-</ecNumber>
    </recommendedName>
</protein>
<comment type="similarity">
    <text evidence="2 13">Belongs to the XPG/RAD2 endonuclease family. EXO1 subfamily.</text>
</comment>
<reference evidence="16 17" key="1">
    <citation type="submission" date="2017-03" db="EMBL/GenBank/DDBJ databases">
        <title>Genome of the blue death feigning beetle - Asbolus verrucosus.</title>
        <authorList>
            <person name="Rider S.D."/>
        </authorList>
    </citation>
    <scope>NUCLEOTIDE SEQUENCE [LARGE SCALE GENOMIC DNA]</scope>
    <source>
        <strain evidence="16">Butters</strain>
        <tissue evidence="16">Head and leg muscle</tissue>
    </source>
</reference>
<keyword evidence="5 13" id="KW-0479">Metal-binding</keyword>
<keyword evidence="11 13" id="KW-0234">DNA repair</keyword>
<dbReference type="GO" id="GO:0046872">
    <property type="term" value="F:metal ion binding"/>
    <property type="evidence" value="ECO:0007669"/>
    <property type="project" value="UniProtKB-UniRule"/>
</dbReference>
<evidence type="ECO:0000256" key="11">
    <source>
        <dbReference type="ARBA" id="ARBA00023204"/>
    </source>
</evidence>
<dbReference type="SUPFAM" id="SSF88723">
    <property type="entry name" value="PIN domain-like"/>
    <property type="match status" value="1"/>
</dbReference>
<dbReference type="PRINTS" id="PR00853">
    <property type="entry name" value="XPGRADSUPER"/>
</dbReference>
<dbReference type="GO" id="GO:0017108">
    <property type="term" value="F:5'-flap endonuclease activity"/>
    <property type="evidence" value="ECO:0007669"/>
    <property type="project" value="TreeGrafter"/>
</dbReference>
<dbReference type="InterPro" id="IPR006084">
    <property type="entry name" value="XPG/Rad2"/>
</dbReference>
<dbReference type="STRING" id="1661398.A0A482VJL8"/>
<keyword evidence="9 13" id="KW-0460">Magnesium</keyword>
<dbReference type="PANTHER" id="PTHR11081:SF8">
    <property type="entry name" value="EXONUCLEASE 1"/>
    <property type="match status" value="1"/>
</dbReference>
<keyword evidence="7 13" id="KW-0228">DNA excision</keyword>
<sequence length="621" mass="70885">MGISNLLPLLEKSTRPCHISEFRGHTVAVDSYCWLHKGARGCALQLAKGEATNTYVTFCLKYVYMLLSYNIKPIMVFDGRRLPAKIKTEEKRRALKKQARKQGIELLRLGKVDEANKFFKQCIDITPEMALALIKECRKINVDCIVAPYESDAQLAFFSIKGIAECIISEDSDLLLFGCQKVLYKMDLTGSGQLVDADKIYLSLKIRPDQYTFNKFRHMCILSGCDYVDSLPGVGLKKAMKFVTMTVEENPVVFLDRIPRYLNMRQLSITGAYKKDFLVADATFKHQTVYDPFNRKLVPLNPIQTDIMFCKNAGDLFDSQQAFQLALGNLNPLTMKKIDDWQPDGSIPAPHSIWLEYNVPSPLKTVKNNNIMEPTAKKPRTFNRQEIEKINLQHDQQFEKELEFYKKKVPVETESEFPTDAPSEEDTSPVLRTYLSNPFIKKRISKFNITTVNSEQKVIRSRFFLIPTLESCKEEAESEENKTETSGINKPPEQYVDTTILSKGVEKPILFSPDISALSGIENLSLHVPKENMELPQTSDTDNLPLPSNEDMAELPLIECECILEVDDVEIEIPPDPPKLTSVENLLEEPLAKKRKVEQPEVKKQKKQITIIDMFKKMYPQ</sequence>
<feature type="non-terminal residue" evidence="16">
    <location>
        <position position="621"/>
    </location>
</feature>
<keyword evidence="6 13" id="KW-0227">DNA damage</keyword>
<dbReference type="InterPro" id="IPR029060">
    <property type="entry name" value="PIN-like_dom_sf"/>
</dbReference>
<comment type="cofactor">
    <cofactor evidence="13">
        <name>Mg(2+)</name>
        <dbReference type="ChEBI" id="CHEBI:18420"/>
    </cofactor>
    <text evidence="13">Binds 2 magnesium ions per subunit. They probably participate in the reaction catalyzed by the enzyme. May bind an additional third magnesium ion after substrate binding.</text>
</comment>
<evidence type="ECO:0000256" key="12">
    <source>
        <dbReference type="ARBA" id="ARBA00023242"/>
    </source>
</evidence>
<comment type="caution">
    <text evidence="16">The sequence shown here is derived from an EMBL/GenBank/DDBJ whole genome shotgun (WGS) entry which is preliminary data.</text>
</comment>
<evidence type="ECO:0000259" key="14">
    <source>
        <dbReference type="SMART" id="SM00484"/>
    </source>
</evidence>
<dbReference type="SMART" id="SM00279">
    <property type="entry name" value="HhH2"/>
    <property type="match status" value="1"/>
</dbReference>
<dbReference type="GO" id="GO:0005634">
    <property type="term" value="C:nucleus"/>
    <property type="evidence" value="ECO:0007669"/>
    <property type="project" value="UniProtKB-SubCell"/>
</dbReference>
<dbReference type="SMART" id="SM00484">
    <property type="entry name" value="XPGI"/>
    <property type="match status" value="1"/>
</dbReference>
<evidence type="ECO:0000256" key="10">
    <source>
        <dbReference type="ARBA" id="ARBA00022881"/>
    </source>
</evidence>
<evidence type="ECO:0000313" key="17">
    <source>
        <dbReference type="Proteomes" id="UP000292052"/>
    </source>
</evidence>
<dbReference type="PANTHER" id="PTHR11081">
    <property type="entry name" value="FLAP ENDONUCLEASE FAMILY MEMBER"/>
    <property type="match status" value="1"/>
</dbReference>
<comment type="function">
    <text evidence="13">5'-&gt;3' double-stranded DNA exonuclease which may also possess a cryptic 3'-&gt;5' double-stranded DNA exonuclease activity. Functions in DNA mismatch repair.</text>
</comment>
<dbReference type="EC" id="3.1.-.-" evidence="13"/>
<dbReference type="InterPro" id="IPR044752">
    <property type="entry name" value="PIN-like_EXO1"/>
</dbReference>
<dbReference type="GO" id="GO:0006310">
    <property type="term" value="P:DNA recombination"/>
    <property type="evidence" value="ECO:0007669"/>
    <property type="project" value="TreeGrafter"/>
</dbReference>
<evidence type="ECO:0000259" key="15">
    <source>
        <dbReference type="SMART" id="SM00485"/>
    </source>
</evidence>
<evidence type="ECO:0000256" key="5">
    <source>
        <dbReference type="ARBA" id="ARBA00022723"/>
    </source>
</evidence>
<comment type="subcellular location">
    <subcellularLocation>
        <location evidence="1 13">Nucleus</location>
    </subcellularLocation>
</comment>
<dbReference type="InterPro" id="IPR008918">
    <property type="entry name" value="HhH2"/>
</dbReference>
<dbReference type="GO" id="GO:0003677">
    <property type="term" value="F:DNA binding"/>
    <property type="evidence" value="ECO:0007669"/>
    <property type="project" value="UniProtKB-UniRule"/>
</dbReference>
<dbReference type="Pfam" id="PF00867">
    <property type="entry name" value="XPG_I"/>
    <property type="match status" value="1"/>
</dbReference>
<name>A0A482VJL8_ASBVE</name>
<gene>
    <name evidence="16" type="ORF">BDFB_001734</name>
</gene>
<evidence type="ECO:0000256" key="3">
    <source>
        <dbReference type="ARBA" id="ARBA00020324"/>
    </source>
</evidence>
<feature type="domain" description="XPG N-terminal" evidence="15">
    <location>
        <begin position="1"/>
        <end position="99"/>
    </location>
</feature>
<dbReference type="EMBL" id="QDEB01094553">
    <property type="protein sequence ID" value="RZC32796.1"/>
    <property type="molecule type" value="Genomic_DNA"/>
</dbReference>